<evidence type="ECO:0000256" key="1">
    <source>
        <dbReference type="SAM" id="MobiDB-lite"/>
    </source>
</evidence>
<evidence type="ECO:0000256" key="2">
    <source>
        <dbReference type="SAM" id="SignalP"/>
    </source>
</evidence>
<dbReference type="PANTHER" id="PTHR35841:SF1">
    <property type="entry name" value="PHOSPHONATES-BINDING PERIPLASMIC PROTEIN"/>
    <property type="match status" value="1"/>
</dbReference>
<dbReference type="Pfam" id="PF12974">
    <property type="entry name" value="Phosphonate-bd"/>
    <property type="match status" value="1"/>
</dbReference>
<protein>
    <submittedName>
        <fullName evidence="3">Phosphonate ABC transporter substrate-binding protein</fullName>
    </submittedName>
</protein>
<feature type="signal peptide" evidence="2">
    <location>
        <begin position="1"/>
        <end position="24"/>
    </location>
</feature>
<dbReference type="PROSITE" id="PS51257">
    <property type="entry name" value="PROKAR_LIPOPROTEIN"/>
    <property type="match status" value="1"/>
</dbReference>
<keyword evidence="2" id="KW-0732">Signal</keyword>
<feature type="region of interest" description="Disordered" evidence="1">
    <location>
        <begin position="20"/>
        <end position="42"/>
    </location>
</feature>
<dbReference type="EMBL" id="QXJM01000014">
    <property type="protein sequence ID" value="RIE05213.1"/>
    <property type="molecule type" value="Genomic_DNA"/>
</dbReference>
<evidence type="ECO:0000313" key="3">
    <source>
        <dbReference type="EMBL" id="RIE05213.1"/>
    </source>
</evidence>
<keyword evidence="4" id="KW-1185">Reference proteome</keyword>
<proteinExistence type="predicted"/>
<dbReference type="Gene3D" id="3.40.190.10">
    <property type="entry name" value="Periplasmic binding protein-like II"/>
    <property type="match status" value="2"/>
</dbReference>
<accession>A0A398CRN7</accession>
<name>A0A398CRN7_9BACL</name>
<evidence type="ECO:0000313" key="4">
    <source>
        <dbReference type="Proteomes" id="UP000266340"/>
    </source>
</evidence>
<comment type="caution">
    <text evidence="3">The sequence shown here is derived from an EMBL/GenBank/DDBJ whole genome shotgun (WGS) entry which is preliminary data.</text>
</comment>
<dbReference type="AlphaFoldDB" id="A0A398CRN7"/>
<dbReference type="OrthoDB" id="1792890at2"/>
<sequence length="356" mass="38014">MKKALGLVLTVALVLAGCSSNSDSNSNNSSPSKEQAGTKTKDKLTMVWYPNESGPEIKPARDAIGKIIEEATGKKVEHQTTTDYIIAIEALASGNADIAYMGPQGYIEANAKNDKVQPLVVPSGESGTLNDAIYHSWLNVRKGEDGAYKSGDGYSLDNIVGKKFSFVSNSSTSGFKVPTAGIISYFGKQDAYKSLTVDDLLEGGKGKFFSEVLYGGSHQGSAVNLLTGKADIAAFCDTCVSNYVELESGKENEPGAVYKVKEGAAEPFNTLVGKQFTIISDTPVLNSPFAVNTDSISAEDIQKLKDAFTSDAVAKNPVIFLPKDSKDSGLLKQKSGNEKFVTVEDAWFDPIRQLSK</sequence>
<dbReference type="Proteomes" id="UP000266340">
    <property type="component" value="Unassembled WGS sequence"/>
</dbReference>
<dbReference type="RefSeq" id="WP_119147445.1">
    <property type="nucleotide sequence ID" value="NZ_JBHSOV010000005.1"/>
</dbReference>
<feature type="compositionally biased region" description="Low complexity" evidence="1">
    <location>
        <begin position="20"/>
        <end position="32"/>
    </location>
</feature>
<organism evidence="3 4">
    <name type="scientific">Cohnella faecalis</name>
    <dbReference type="NCBI Taxonomy" id="2315694"/>
    <lineage>
        <taxon>Bacteria</taxon>
        <taxon>Bacillati</taxon>
        <taxon>Bacillota</taxon>
        <taxon>Bacilli</taxon>
        <taxon>Bacillales</taxon>
        <taxon>Paenibacillaceae</taxon>
        <taxon>Cohnella</taxon>
    </lineage>
</organism>
<gene>
    <name evidence="3" type="ORF">D3H35_01450</name>
</gene>
<dbReference type="SUPFAM" id="SSF53850">
    <property type="entry name" value="Periplasmic binding protein-like II"/>
    <property type="match status" value="1"/>
</dbReference>
<dbReference type="PANTHER" id="PTHR35841">
    <property type="entry name" value="PHOSPHONATES-BINDING PERIPLASMIC PROTEIN"/>
    <property type="match status" value="1"/>
</dbReference>
<reference evidence="3 4" key="1">
    <citation type="submission" date="2018-09" db="EMBL/GenBank/DDBJ databases">
        <title>Cohnella cavernae sp. nov., isolated from a karst cave.</title>
        <authorList>
            <person name="Zhu H."/>
        </authorList>
    </citation>
    <scope>NUCLEOTIDE SEQUENCE [LARGE SCALE GENOMIC DNA]</scope>
    <source>
        <strain evidence="3 4">K2E09-144</strain>
    </source>
</reference>
<feature type="chain" id="PRO_5017394274" evidence="2">
    <location>
        <begin position="25"/>
        <end position="356"/>
    </location>
</feature>